<dbReference type="EMBL" id="LSRX01000909">
    <property type="protein sequence ID" value="OLP86578.1"/>
    <property type="molecule type" value="Genomic_DNA"/>
</dbReference>
<accession>A0A1Q9CUH8</accession>
<evidence type="ECO:0000313" key="1">
    <source>
        <dbReference type="EMBL" id="OLP86578.1"/>
    </source>
</evidence>
<name>A0A1Q9CUH8_SYMMI</name>
<evidence type="ECO:0000313" key="2">
    <source>
        <dbReference type="Proteomes" id="UP000186817"/>
    </source>
</evidence>
<comment type="caution">
    <text evidence="1">The sequence shown here is derived from an EMBL/GenBank/DDBJ whole genome shotgun (WGS) entry which is preliminary data.</text>
</comment>
<dbReference type="OrthoDB" id="433745at2759"/>
<organism evidence="1 2">
    <name type="scientific">Symbiodinium microadriaticum</name>
    <name type="common">Dinoflagellate</name>
    <name type="synonym">Zooxanthella microadriatica</name>
    <dbReference type="NCBI Taxonomy" id="2951"/>
    <lineage>
        <taxon>Eukaryota</taxon>
        <taxon>Sar</taxon>
        <taxon>Alveolata</taxon>
        <taxon>Dinophyceae</taxon>
        <taxon>Suessiales</taxon>
        <taxon>Symbiodiniaceae</taxon>
        <taxon>Symbiodinium</taxon>
    </lineage>
</organism>
<sequence>MRRWKAAGPVKIADWPCTAVHFSVEADPGGGSLVLVFRALRTRLAVTVMAWPTPVQVFGPWMQLPWLREQRVVLRGGNSTVTLRKLSSPRIADTEWEGLGHRASRFVKVMLVEQGGALLRISALPFFVLKFGGKFTDGYRWVAEYVHVLDTTYYHAVKMAKCLRLSAQRAEPVSFKKGRAEMGKNRKRCRLDKKGATAISKSRVEGTPDLSVAASLAFSWQHQSCEASFIGHVAEALGAELDVQVGPNPGGRMPRDSSTWWGDKALSGIGIMQNAQKEDFLETPTSRKQGILLWKRDYAVLLVAQVGGSVYAQRGCKAMPLIISHFDVPTC</sequence>
<protein>
    <submittedName>
        <fullName evidence="1">Uncharacterized protein</fullName>
    </submittedName>
</protein>
<gene>
    <name evidence="1" type="ORF">AK812_SmicGene32288</name>
</gene>
<proteinExistence type="predicted"/>
<keyword evidence="2" id="KW-1185">Reference proteome</keyword>
<dbReference type="AlphaFoldDB" id="A0A1Q9CUH8"/>
<reference evidence="1 2" key="1">
    <citation type="submission" date="2016-02" db="EMBL/GenBank/DDBJ databases">
        <title>Genome analysis of coral dinoflagellate symbionts highlights evolutionary adaptations to a symbiotic lifestyle.</title>
        <authorList>
            <person name="Aranda M."/>
            <person name="Li Y."/>
            <person name="Liew Y.J."/>
            <person name="Baumgarten S."/>
            <person name="Simakov O."/>
            <person name="Wilson M."/>
            <person name="Piel J."/>
            <person name="Ashoor H."/>
            <person name="Bougouffa S."/>
            <person name="Bajic V.B."/>
            <person name="Ryu T."/>
            <person name="Ravasi T."/>
            <person name="Bayer T."/>
            <person name="Micklem G."/>
            <person name="Kim H."/>
            <person name="Bhak J."/>
            <person name="Lajeunesse T.C."/>
            <person name="Voolstra C.R."/>
        </authorList>
    </citation>
    <scope>NUCLEOTIDE SEQUENCE [LARGE SCALE GENOMIC DNA]</scope>
    <source>
        <strain evidence="1 2">CCMP2467</strain>
    </source>
</reference>
<dbReference type="Proteomes" id="UP000186817">
    <property type="component" value="Unassembled WGS sequence"/>
</dbReference>